<evidence type="ECO:0000313" key="4">
    <source>
        <dbReference type="Proteomes" id="UP000319516"/>
    </source>
</evidence>
<comment type="cofactor">
    <cofactor evidence="1">
        <name>Mn(2+)</name>
        <dbReference type="ChEBI" id="CHEBI:29035"/>
    </cofactor>
    <text evidence="1">The Mn(2+) ion enhances activity.</text>
</comment>
<dbReference type="SUPFAM" id="SSF53187">
    <property type="entry name" value="Zn-dependent exopeptidases"/>
    <property type="match status" value="1"/>
</dbReference>
<dbReference type="PANTHER" id="PTHR11014">
    <property type="entry name" value="PEPTIDASE M20 FAMILY MEMBER"/>
    <property type="match status" value="1"/>
</dbReference>
<feature type="domain" description="Peptidase M20 dimerisation" evidence="2">
    <location>
        <begin position="195"/>
        <end position="287"/>
    </location>
</feature>
<proteinExistence type="predicted"/>
<feature type="binding site" evidence="1">
    <location>
        <position position="110"/>
    </location>
    <ligand>
        <name>Mn(2+)</name>
        <dbReference type="ChEBI" id="CHEBI:29035"/>
        <label>2</label>
    </ligand>
</feature>
<gene>
    <name evidence="3" type="ORF">FB467_1349</name>
</gene>
<dbReference type="GO" id="GO:0016787">
    <property type="term" value="F:hydrolase activity"/>
    <property type="evidence" value="ECO:0007669"/>
    <property type="project" value="UniProtKB-KW"/>
</dbReference>
<dbReference type="InterPro" id="IPR002933">
    <property type="entry name" value="Peptidase_M20"/>
</dbReference>
<protein>
    <submittedName>
        <fullName evidence="3">Amidohydrolase</fullName>
    </submittedName>
</protein>
<dbReference type="PIRSF" id="PIRSF005962">
    <property type="entry name" value="Pept_M20D_amidohydro"/>
    <property type="match status" value="1"/>
</dbReference>
<keyword evidence="1" id="KW-0479">Metal-binding</keyword>
<organism evidence="3 4">
    <name type="scientific">Ornithinicoccus hortensis</name>
    <dbReference type="NCBI Taxonomy" id="82346"/>
    <lineage>
        <taxon>Bacteria</taxon>
        <taxon>Bacillati</taxon>
        <taxon>Actinomycetota</taxon>
        <taxon>Actinomycetes</taxon>
        <taxon>Micrococcales</taxon>
        <taxon>Intrasporangiaceae</taxon>
        <taxon>Ornithinicoccus</taxon>
    </lineage>
</organism>
<evidence type="ECO:0000313" key="3">
    <source>
        <dbReference type="EMBL" id="TQL50245.1"/>
    </source>
</evidence>
<dbReference type="AlphaFoldDB" id="A0A542YQ60"/>
<dbReference type="Proteomes" id="UP000319516">
    <property type="component" value="Unassembled WGS sequence"/>
</dbReference>
<evidence type="ECO:0000259" key="2">
    <source>
        <dbReference type="Pfam" id="PF07687"/>
    </source>
</evidence>
<keyword evidence="1" id="KW-0464">Manganese</keyword>
<dbReference type="SUPFAM" id="SSF55031">
    <property type="entry name" value="Bacterial exopeptidase dimerisation domain"/>
    <property type="match status" value="1"/>
</dbReference>
<sequence>MPSIDDLIERVVQTVEGRRDDLVQWRRTIHRHPEVSYQEHQTTALVSQRMQEAGLVVRTLPGSGATVDLGAAEPRVRIALRADLDALPVDEMTGLPFASRKPGVCHACGHDVHTVGVLGAGLALAAIEEELVALGVGVRLIFQPAEESMPGGAHDVMAAGGLDGVDRLFAVHCDPSVDVGSIGLKVGPITAASDSVHVTLTGRGGHTSRPHLTQDITYALGKVITDVPAALSRRLDPRSGTALVWGAVKAGSVANVIPARGECVGTLRMLDSETWDTAGPLIKEIVQGVVAPYGVTAEVRYVKGVPPVDNDAATVSAFTAAATAVAGPTSVVSTRQSLGGEDLGWYLTKVPGAMARLGTRAPGGPTYELHQGDLVVDEEAIGIAAKLLAACVLTSVDPAGLV</sequence>
<dbReference type="Gene3D" id="3.30.70.360">
    <property type="match status" value="1"/>
</dbReference>
<feature type="binding site" evidence="1">
    <location>
        <position position="147"/>
    </location>
    <ligand>
        <name>Mn(2+)</name>
        <dbReference type="ChEBI" id="CHEBI:29035"/>
        <label>2</label>
    </ligand>
</feature>
<dbReference type="NCBIfam" id="TIGR01891">
    <property type="entry name" value="amidohydrolases"/>
    <property type="match status" value="1"/>
</dbReference>
<dbReference type="EMBL" id="VFOP01000001">
    <property type="protein sequence ID" value="TQL50245.1"/>
    <property type="molecule type" value="Genomic_DNA"/>
</dbReference>
<name>A0A542YQ60_9MICO</name>
<keyword evidence="4" id="KW-1185">Reference proteome</keyword>
<evidence type="ECO:0000256" key="1">
    <source>
        <dbReference type="PIRSR" id="PIRSR005962-1"/>
    </source>
</evidence>
<dbReference type="InterPro" id="IPR017439">
    <property type="entry name" value="Amidohydrolase"/>
</dbReference>
<dbReference type="InterPro" id="IPR011650">
    <property type="entry name" value="Peptidase_M20_dimer"/>
</dbReference>
<feature type="binding site" evidence="1">
    <location>
        <position position="172"/>
    </location>
    <ligand>
        <name>Mn(2+)</name>
        <dbReference type="ChEBI" id="CHEBI:29035"/>
        <label>2</label>
    </ligand>
</feature>
<dbReference type="InterPro" id="IPR036264">
    <property type="entry name" value="Bact_exopeptidase_dim_dom"/>
</dbReference>
<dbReference type="GO" id="GO:0046872">
    <property type="term" value="F:metal ion binding"/>
    <property type="evidence" value="ECO:0007669"/>
    <property type="project" value="UniProtKB-KW"/>
</dbReference>
<feature type="binding site" evidence="1">
    <location>
        <position position="370"/>
    </location>
    <ligand>
        <name>Mn(2+)</name>
        <dbReference type="ChEBI" id="CHEBI:29035"/>
        <label>2</label>
    </ligand>
</feature>
<reference evidence="3 4" key="1">
    <citation type="submission" date="2019-06" db="EMBL/GenBank/DDBJ databases">
        <title>Sequencing the genomes of 1000 actinobacteria strains.</title>
        <authorList>
            <person name="Klenk H.-P."/>
        </authorList>
    </citation>
    <scope>NUCLEOTIDE SEQUENCE [LARGE SCALE GENOMIC DNA]</scope>
    <source>
        <strain evidence="3 4">DSM 12335</strain>
    </source>
</reference>
<comment type="caution">
    <text evidence="3">The sequence shown here is derived from an EMBL/GenBank/DDBJ whole genome shotgun (WGS) entry which is preliminary data.</text>
</comment>
<keyword evidence="3" id="KW-0378">Hydrolase</keyword>
<dbReference type="PANTHER" id="PTHR11014:SF63">
    <property type="entry name" value="METALLOPEPTIDASE, PUTATIVE (AFU_ORTHOLOGUE AFUA_6G09600)-RELATED"/>
    <property type="match status" value="1"/>
</dbReference>
<dbReference type="Pfam" id="PF07687">
    <property type="entry name" value="M20_dimer"/>
    <property type="match status" value="1"/>
</dbReference>
<dbReference type="Pfam" id="PF01546">
    <property type="entry name" value="Peptidase_M20"/>
    <property type="match status" value="1"/>
</dbReference>
<accession>A0A542YQ60</accession>
<feature type="binding site" evidence="1">
    <location>
        <position position="108"/>
    </location>
    <ligand>
        <name>Mn(2+)</name>
        <dbReference type="ChEBI" id="CHEBI:29035"/>
        <label>2</label>
    </ligand>
</feature>
<dbReference type="Gene3D" id="3.40.630.10">
    <property type="entry name" value="Zn peptidases"/>
    <property type="match status" value="1"/>
</dbReference>